<sequence length="158" mass="18268">MNADQWIVLFERAFREMGDKLEQVLQLNSCREHWIQAEISLYAWFKNEISLWTDLPIGERRKADLYALDDSGSTSMVAEIKCLGDISQAKCLEGNWSVRADVERLRSFECPVRLFVLVIAKGERETNTGRRLRGDEWVDGRDCVNVDLGFALIRLWAL</sequence>
<evidence type="ECO:0000313" key="2">
    <source>
        <dbReference type="Proteomes" id="UP000297322"/>
    </source>
</evidence>
<dbReference type="RefSeq" id="WP_017527818.1">
    <property type="nucleotide sequence ID" value="NZ_SPVI01000001.1"/>
</dbReference>
<dbReference type="AlphaFoldDB" id="A0A4Y9TQ22"/>
<gene>
    <name evidence="1" type="ORF">E4T65_01050</name>
</gene>
<dbReference type="Proteomes" id="UP000297322">
    <property type="component" value="Unassembled WGS sequence"/>
</dbReference>
<proteinExistence type="predicted"/>
<comment type="caution">
    <text evidence="1">The sequence shown here is derived from an EMBL/GenBank/DDBJ whole genome shotgun (WGS) entry which is preliminary data.</text>
</comment>
<dbReference type="EMBL" id="SPVI01000001">
    <property type="protein sequence ID" value="TFW45072.1"/>
    <property type="molecule type" value="Genomic_DNA"/>
</dbReference>
<name>A0A4Y9TQ22_PSEFL</name>
<organism evidence="1 2">
    <name type="scientific">Pseudomonas fluorescens</name>
    <dbReference type="NCBI Taxonomy" id="294"/>
    <lineage>
        <taxon>Bacteria</taxon>
        <taxon>Pseudomonadati</taxon>
        <taxon>Pseudomonadota</taxon>
        <taxon>Gammaproteobacteria</taxon>
        <taxon>Pseudomonadales</taxon>
        <taxon>Pseudomonadaceae</taxon>
        <taxon>Pseudomonas</taxon>
    </lineage>
</organism>
<accession>A0A4Y9TQ22</accession>
<evidence type="ECO:0000313" key="1">
    <source>
        <dbReference type="EMBL" id="TFW45072.1"/>
    </source>
</evidence>
<protein>
    <submittedName>
        <fullName evidence="1">Uncharacterized protein</fullName>
    </submittedName>
</protein>
<reference evidence="1 2" key="1">
    <citation type="submission" date="2019-03" db="EMBL/GenBank/DDBJ databases">
        <title>Biocontrol and xenobiotic degradation properties of endophytic Pseudomonas fluorescens strain BRZ63.</title>
        <authorList>
            <person name="Chlebek D.A."/>
            <person name="Pinski A."/>
            <person name="Zur J.P."/>
            <person name="Michalska J."/>
            <person name="Hupert-Kocurek K.T."/>
        </authorList>
    </citation>
    <scope>NUCLEOTIDE SEQUENCE [LARGE SCALE GENOMIC DNA]</scope>
    <source>
        <strain evidence="1 2">BRZ63</strain>
    </source>
</reference>